<keyword evidence="4 7" id="KW-0812">Transmembrane</keyword>
<feature type="domain" description="Concentrative nucleoside transporter N-terminal" evidence="8">
    <location>
        <begin position="15"/>
        <end position="88"/>
    </location>
</feature>
<name>A0A0D2I1K1_9BACT</name>
<dbReference type="GO" id="GO:0015293">
    <property type="term" value="F:symporter activity"/>
    <property type="evidence" value="ECO:0007669"/>
    <property type="project" value="TreeGrafter"/>
</dbReference>
<dbReference type="AlphaFoldDB" id="A0A0D2I1K1"/>
<dbReference type="Pfam" id="PF07670">
    <property type="entry name" value="Gate"/>
    <property type="match status" value="1"/>
</dbReference>
<feature type="domain" description="Nucleoside transporter/FeoB GTPase Gate" evidence="10">
    <location>
        <begin position="100"/>
        <end position="197"/>
    </location>
</feature>
<keyword evidence="3" id="KW-1003">Cell membrane</keyword>
<protein>
    <recommendedName>
        <fullName evidence="13">Na+ dependent nucleoside transporter domain-containing protein</fullName>
    </recommendedName>
</protein>
<accession>A0A0D2I1K1</accession>
<evidence type="ECO:0000259" key="10">
    <source>
        <dbReference type="Pfam" id="PF07670"/>
    </source>
</evidence>
<proteinExistence type="inferred from homology"/>
<evidence type="ECO:0000256" key="6">
    <source>
        <dbReference type="ARBA" id="ARBA00023136"/>
    </source>
</evidence>
<dbReference type="GO" id="GO:0005337">
    <property type="term" value="F:nucleoside transmembrane transporter activity"/>
    <property type="evidence" value="ECO:0007669"/>
    <property type="project" value="InterPro"/>
</dbReference>
<comment type="caution">
    <text evidence="11">The sequence shown here is derived from an EMBL/GenBank/DDBJ whole genome shotgun (WGS) entry which is preliminary data.</text>
</comment>
<evidence type="ECO:0000256" key="7">
    <source>
        <dbReference type="SAM" id="Phobius"/>
    </source>
</evidence>
<evidence type="ECO:0000313" key="11">
    <source>
        <dbReference type="EMBL" id="KIX85100.1"/>
    </source>
</evidence>
<dbReference type="Proteomes" id="UP000032214">
    <property type="component" value="Unassembled WGS sequence"/>
</dbReference>
<dbReference type="InterPro" id="IPR011657">
    <property type="entry name" value="CNT_C_dom"/>
</dbReference>
<evidence type="ECO:0000256" key="2">
    <source>
        <dbReference type="ARBA" id="ARBA00009033"/>
    </source>
</evidence>
<feature type="transmembrane region" description="Helical" evidence="7">
    <location>
        <begin position="12"/>
        <end position="30"/>
    </location>
</feature>
<feature type="transmembrane region" description="Helical" evidence="7">
    <location>
        <begin position="260"/>
        <end position="290"/>
    </location>
</feature>
<dbReference type="GO" id="GO:0005886">
    <property type="term" value="C:plasma membrane"/>
    <property type="evidence" value="ECO:0007669"/>
    <property type="project" value="UniProtKB-SubCell"/>
</dbReference>
<dbReference type="InterPro" id="IPR002668">
    <property type="entry name" value="CNT_N_dom"/>
</dbReference>
<evidence type="ECO:0000256" key="3">
    <source>
        <dbReference type="ARBA" id="ARBA00022475"/>
    </source>
</evidence>
<feature type="transmembrane region" description="Helical" evidence="7">
    <location>
        <begin position="66"/>
        <end position="85"/>
    </location>
</feature>
<dbReference type="Pfam" id="PF01773">
    <property type="entry name" value="Nucleos_tra2_N"/>
    <property type="match status" value="1"/>
</dbReference>
<feature type="transmembrane region" description="Helical" evidence="7">
    <location>
        <begin position="176"/>
        <end position="197"/>
    </location>
</feature>
<comment type="subcellular location">
    <subcellularLocation>
        <location evidence="1">Cell membrane</location>
        <topology evidence="1">Multi-pass membrane protein</topology>
    </subcellularLocation>
</comment>
<keyword evidence="12" id="KW-1185">Reference proteome</keyword>
<dbReference type="EMBL" id="ARQD01000003">
    <property type="protein sequence ID" value="KIX85100.1"/>
    <property type="molecule type" value="Genomic_DNA"/>
</dbReference>
<dbReference type="PANTHER" id="PTHR10590">
    <property type="entry name" value="SODIUM/NUCLEOSIDE COTRANSPORTER"/>
    <property type="match status" value="1"/>
</dbReference>
<dbReference type="STRING" id="1306947.J120_04215"/>
<dbReference type="InterPro" id="IPR011642">
    <property type="entry name" value="Gate_dom"/>
</dbReference>
<dbReference type="Pfam" id="PF07662">
    <property type="entry name" value="Nucleos_tra2_C"/>
    <property type="match status" value="1"/>
</dbReference>
<feature type="transmembrane region" description="Helical" evidence="7">
    <location>
        <begin position="36"/>
        <end position="54"/>
    </location>
</feature>
<sequence length="420" mass="44872">MLSYLLAYNRYLNIVGIIAILSIAWIFSRARFSIDLRQIASAFILQVATAYIILKTHIGMWIVSKIAQGATALYGYTGVGIKFLFGTLSDESNAWGFIFAFKVLPIMVFFGALTAVLFHLRIIQTVVGILSAIVRPLLGTTGAETLCAVANGFLGQTESPLLVRNYLSSMTRSEMMVVMVSGMATVSGAIVTSFAFMGVPLEHLLTSCIMSVPGSILIAKILCPETERRVASTKKVLPVESSSDNIFGAIAKGTLDGLQLALNVGAMLISFLGLLALCNGALSLLCSLGVNYRLLPASWLGHCSIQSIIGVFARPFAYVLGLQGQEQVVAAQLIGTKVAINELMAYIDMLSSNVLSSRTIAILTYALCGFSNFSCIGIQIGGIGALVPERRHLITQFGLYAVLGGTLTNLLNACIVSLFI</sequence>
<feature type="domain" description="Concentrative nucleoside transporter C-terminal" evidence="9">
    <location>
        <begin position="203"/>
        <end position="416"/>
    </location>
</feature>
<organism evidence="11 12">
    <name type="scientific">candidate division TM6 bacterium JCVI TM6SC1</name>
    <dbReference type="NCBI Taxonomy" id="1306947"/>
    <lineage>
        <taxon>Bacteria</taxon>
        <taxon>Candidatus Babelota</taxon>
        <taxon>Vermiphilus</taxon>
    </lineage>
</organism>
<reference evidence="11 12" key="1">
    <citation type="journal article" date="2013" name="Proc. Natl. Acad. Sci. U.S.A.">
        <title>Candidate phylum TM6 genome recovered from a hospital sink biofilm provides genomic insights into this uncultivated phylum.</title>
        <authorList>
            <person name="McLean J.S."/>
            <person name="Lombardo M.J."/>
            <person name="Badger J.H."/>
            <person name="Edlund A."/>
            <person name="Novotny M."/>
            <person name="Yee-Greenbaum J."/>
            <person name="Vyahhi N."/>
            <person name="Hall A.P."/>
            <person name="Yang Y."/>
            <person name="Dupont C.L."/>
            <person name="Ziegler M.G."/>
            <person name="Chitsaz H."/>
            <person name="Allen A.E."/>
            <person name="Yooseph S."/>
            <person name="Tesler G."/>
            <person name="Pevzner P.A."/>
            <person name="Friedman R.M."/>
            <person name="Nealson K.H."/>
            <person name="Venter J.C."/>
            <person name="Lasken R.S."/>
        </authorList>
    </citation>
    <scope>NUCLEOTIDE SEQUENCE [LARGE SCALE GENOMIC DNA]</scope>
    <source>
        <strain evidence="11 12">TM6SC1</strain>
    </source>
</reference>
<evidence type="ECO:0000256" key="5">
    <source>
        <dbReference type="ARBA" id="ARBA00022989"/>
    </source>
</evidence>
<evidence type="ECO:0000259" key="8">
    <source>
        <dbReference type="Pfam" id="PF01773"/>
    </source>
</evidence>
<evidence type="ECO:0000259" key="9">
    <source>
        <dbReference type="Pfam" id="PF07662"/>
    </source>
</evidence>
<dbReference type="PANTHER" id="PTHR10590:SF4">
    <property type="entry name" value="SOLUTE CARRIER FAMILY 28 MEMBER 3"/>
    <property type="match status" value="1"/>
</dbReference>
<evidence type="ECO:0000256" key="1">
    <source>
        <dbReference type="ARBA" id="ARBA00004651"/>
    </source>
</evidence>
<evidence type="ECO:0000313" key="12">
    <source>
        <dbReference type="Proteomes" id="UP000032214"/>
    </source>
</evidence>
<gene>
    <name evidence="11" type="ORF">J120_04215</name>
</gene>
<keyword evidence="5 7" id="KW-1133">Transmembrane helix</keyword>
<feature type="transmembrane region" description="Helical" evidence="7">
    <location>
        <begin position="360"/>
        <end position="387"/>
    </location>
</feature>
<evidence type="ECO:0000256" key="4">
    <source>
        <dbReference type="ARBA" id="ARBA00022692"/>
    </source>
</evidence>
<comment type="similarity">
    <text evidence="2">Belongs to the concentrative nucleoside transporter (CNT) (TC 2.A.41) family.</text>
</comment>
<evidence type="ECO:0008006" key="13">
    <source>
        <dbReference type="Google" id="ProtNLM"/>
    </source>
</evidence>
<feature type="transmembrane region" description="Helical" evidence="7">
    <location>
        <begin position="399"/>
        <end position="419"/>
    </location>
</feature>
<dbReference type="InterPro" id="IPR008276">
    <property type="entry name" value="C_nuclsd_transpt"/>
</dbReference>
<dbReference type="eggNOG" id="COG1972">
    <property type="taxonomic scope" value="Bacteria"/>
</dbReference>
<feature type="transmembrane region" description="Helical" evidence="7">
    <location>
        <begin position="97"/>
        <end position="120"/>
    </location>
</feature>
<keyword evidence="6 7" id="KW-0472">Membrane</keyword>